<dbReference type="AlphaFoldDB" id="I9A8K5"/>
<protein>
    <submittedName>
        <fullName evidence="2">Uncharacterized protein</fullName>
    </submittedName>
</protein>
<proteinExistence type="predicted"/>
<dbReference type="RefSeq" id="WP_008024668.1">
    <property type="nucleotide sequence ID" value="NZ_JH724296.1"/>
</dbReference>
<name>I9A8K5_9BACE</name>
<keyword evidence="1" id="KW-0732">Signal</keyword>
<evidence type="ECO:0000313" key="3">
    <source>
        <dbReference type="EMBL" id="EIY85050.1"/>
    </source>
</evidence>
<evidence type="ECO:0000313" key="2">
    <source>
        <dbReference type="EMBL" id="EIY84110.1"/>
    </source>
</evidence>
<dbReference type="Pfam" id="PF10626">
    <property type="entry name" value="TraO"/>
    <property type="match status" value="1"/>
</dbReference>
<evidence type="ECO:0000256" key="1">
    <source>
        <dbReference type="SAM" id="SignalP"/>
    </source>
</evidence>
<sequence length="74" mass="7912">MRMTGKFVLLLAAMLALFLGQAQAQRCLPGMKGVQLMADMVDGFYCGKERNDTGFAFGLAVSTYAKGGNKWASG</sequence>
<organism evidence="2 4">
    <name type="scientific">Bacteroides xylanisolvens CL03T12C04</name>
    <dbReference type="NCBI Taxonomy" id="997892"/>
    <lineage>
        <taxon>Bacteria</taxon>
        <taxon>Pseudomonadati</taxon>
        <taxon>Bacteroidota</taxon>
        <taxon>Bacteroidia</taxon>
        <taxon>Bacteroidales</taxon>
        <taxon>Bacteroidaceae</taxon>
        <taxon>Bacteroides</taxon>
    </lineage>
</organism>
<reference evidence="2 4" key="1">
    <citation type="submission" date="2012-02" db="EMBL/GenBank/DDBJ databases">
        <title>The Genome Sequence of Bacteroides xylanisolvens CL03T12C04.</title>
        <authorList>
            <consortium name="The Broad Institute Genome Sequencing Platform"/>
            <person name="Earl A."/>
            <person name="Ward D."/>
            <person name="Feldgarden M."/>
            <person name="Gevers D."/>
            <person name="Zitomersky N.L."/>
            <person name="Coyne M.J."/>
            <person name="Comstock L.E."/>
            <person name="Young S.K."/>
            <person name="Zeng Q."/>
            <person name="Gargeya S."/>
            <person name="Fitzgerald M."/>
            <person name="Haas B."/>
            <person name="Abouelleil A."/>
            <person name="Alvarado L."/>
            <person name="Arachchi H.M."/>
            <person name="Berlin A."/>
            <person name="Chapman S.B."/>
            <person name="Gearin G."/>
            <person name="Goldberg J."/>
            <person name="Griggs A."/>
            <person name="Gujja S."/>
            <person name="Hansen M."/>
            <person name="Heiman D."/>
            <person name="Howarth C."/>
            <person name="Larimer J."/>
            <person name="Lui A."/>
            <person name="MacDonald P.J.P."/>
            <person name="McCowen C."/>
            <person name="Montmayeur A."/>
            <person name="Murphy C."/>
            <person name="Neiman D."/>
            <person name="Pearson M."/>
            <person name="Priest M."/>
            <person name="Roberts A."/>
            <person name="Saif S."/>
            <person name="Shea T."/>
            <person name="Sisk P."/>
            <person name="Stolte C."/>
            <person name="Sykes S."/>
            <person name="Wortman J."/>
            <person name="Nusbaum C."/>
            <person name="Birren B."/>
        </authorList>
    </citation>
    <scope>NUCLEOTIDE SEQUENCE [LARGE SCALE GENOMIC DNA]</scope>
    <source>
        <strain evidence="2 4">CL03T12C04</strain>
    </source>
</reference>
<dbReference type="EMBL" id="AGXE01000018">
    <property type="protein sequence ID" value="EIY85050.1"/>
    <property type="molecule type" value="Genomic_DNA"/>
</dbReference>
<feature type="signal peptide" evidence="1">
    <location>
        <begin position="1"/>
        <end position="24"/>
    </location>
</feature>
<dbReference type="HOGENOM" id="CLU_194899_0_0_10"/>
<feature type="non-terminal residue" evidence="2">
    <location>
        <position position="74"/>
    </location>
</feature>
<dbReference type="EMBL" id="AGXE01000032">
    <property type="protein sequence ID" value="EIY84110.1"/>
    <property type="molecule type" value="Genomic_DNA"/>
</dbReference>
<feature type="chain" id="PRO_5007674547" evidence="1">
    <location>
        <begin position="25"/>
        <end position="74"/>
    </location>
</feature>
<dbReference type="InterPro" id="IPR018899">
    <property type="entry name" value="Conjug_transposon_Tra0"/>
</dbReference>
<gene>
    <name evidence="3" type="ORF">HMPREF1074_03301</name>
    <name evidence="2" type="ORF">HMPREF1074_04541</name>
</gene>
<evidence type="ECO:0000313" key="4">
    <source>
        <dbReference type="Proteomes" id="UP000003566"/>
    </source>
</evidence>
<accession>I9A8K5</accession>
<dbReference type="Proteomes" id="UP000003566">
    <property type="component" value="Unassembled WGS sequence"/>
</dbReference>
<comment type="caution">
    <text evidence="2">The sequence shown here is derived from an EMBL/GenBank/DDBJ whole genome shotgun (WGS) entry which is preliminary data.</text>
</comment>